<dbReference type="AlphaFoldDB" id="A0A511VD77"/>
<dbReference type="EMBL" id="BJXX01000243">
    <property type="protein sequence ID" value="GEN36840.1"/>
    <property type="molecule type" value="Genomic_DNA"/>
</dbReference>
<dbReference type="Proteomes" id="UP000321157">
    <property type="component" value="Unassembled WGS sequence"/>
</dbReference>
<name>A0A511VD77_9BACL</name>
<dbReference type="RefSeq" id="WP_170230417.1">
    <property type="nucleotide sequence ID" value="NZ_BJXX01000243.1"/>
</dbReference>
<evidence type="ECO:0000313" key="1">
    <source>
        <dbReference type="EMBL" id="GEN36840.1"/>
    </source>
</evidence>
<reference evidence="1 2" key="1">
    <citation type="submission" date="2019-07" db="EMBL/GenBank/DDBJ databases">
        <title>Whole genome shotgun sequence of Aneurinibacillus danicus NBRC 102444.</title>
        <authorList>
            <person name="Hosoyama A."/>
            <person name="Uohara A."/>
            <person name="Ohji S."/>
            <person name="Ichikawa N."/>
        </authorList>
    </citation>
    <scope>NUCLEOTIDE SEQUENCE [LARGE SCALE GENOMIC DNA]</scope>
    <source>
        <strain evidence="1 2">NBRC 102444</strain>
    </source>
</reference>
<evidence type="ECO:0000313" key="2">
    <source>
        <dbReference type="Proteomes" id="UP000321157"/>
    </source>
</evidence>
<protein>
    <submittedName>
        <fullName evidence="1">Uncharacterized protein</fullName>
    </submittedName>
</protein>
<sequence>MKKSEVEFVWKYDAVKKKIIGVRKPECFTEAIWGLGKDLLQESGGDEFI</sequence>
<proteinExistence type="predicted"/>
<keyword evidence="2" id="KW-1185">Reference proteome</keyword>
<accession>A0A511VD77</accession>
<comment type="caution">
    <text evidence="1">The sequence shown here is derived from an EMBL/GenBank/DDBJ whole genome shotgun (WGS) entry which is preliminary data.</text>
</comment>
<gene>
    <name evidence="1" type="ORF">ADA01nite_43000</name>
</gene>
<organism evidence="1 2">
    <name type="scientific">Aneurinibacillus danicus</name>
    <dbReference type="NCBI Taxonomy" id="267746"/>
    <lineage>
        <taxon>Bacteria</taxon>
        <taxon>Bacillati</taxon>
        <taxon>Bacillota</taxon>
        <taxon>Bacilli</taxon>
        <taxon>Bacillales</taxon>
        <taxon>Paenibacillaceae</taxon>
        <taxon>Aneurinibacillus group</taxon>
        <taxon>Aneurinibacillus</taxon>
    </lineage>
</organism>